<protein>
    <submittedName>
        <fullName evidence="2">Uncharacterized protein</fullName>
    </submittedName>
</protein>
<accession>A0ABZ0EAQ7</accession>
<dbReference type="EMBL" id="CP136511">
    <property type="protein sequence ID" value="WOD14296.1"/>
    <property type="molecule type" value="Genomic_DNA"/>
</dbReference>
<dbReference type="RefSeq" id="WP_317016129.1">
    <property type="nucleotide sequence ID" value="NZ_CP136511.1"/>
</dbReference>
<evidence type="ECO:0000313" key="2">
    <source>
        <dbReference type="EMBL" id="WOD14296.1"/>
    </source>
</evidence>
<evidence type="ECO:0000313" key="3">
    <source>
        <dbReference type="Proteomes" id="UP001302652"/>
    </source>
</evidence>
<reference evidence="2 3" key="1">
    <citation type="submission" date="2023-10" db="EMBL/GenBank/DDBJ databases">
        <title>Surface-active antibiotics is a multifunctional adaptation for post-fire microbes.</title>
        <authorList>
            <person name="Liu M.D."/>
            <person name="Du Y."/>
            <person name="Koupaei S.K."/>
            <person name="Kim N.R."/>
            <person name="Zhang W."/>
            <person name="Traxler M.F."/>
        </authorList>
    </citation>
    <scope>NUCLEOTIDE SEQUENCE [LARGE SCALE GENOMIC DNA]</scope>
    <source>
        <strain evidence="2 3">F3</strain>
    </source>
</reference>
<proteinExistence type="predicted"/>
<name>A0ABZ0EAQ7_9BURK</name>
<keyword evidence="3" id="KW-1185">Reference proteome</keyword>
<dbReference type="Proteomes" id="UP001302652">
    <property type="component" value="Chromosome 3"/>
</dbReference>
<organism evidence="2 3">
    <name type="scientific">Paraburkholderia kirstenboschensis</name>
    <dbReference type="NCBI Taxonomy" id="1245436"/>
    <lineage>
        <taxon>Bacteria</taxon>
        <taxon>Pseudomonadati</taxon>
        <taxon>Pseudomonadota</taxon>
        <taxon>Betaproteobacteria</taxon>
        <taxon>Burkholderiales</taxon>
        <taxon>Burkholderiaceae</taxon>
        <taxon>Paraburkholderia</taxon>
    </lineage>
</organism>
<sequence>MLEIKPKLPSSVAVSGGGDESKKTSLKEFLSSKKQGAAALQGTGLALTSSLHTTIAGIAGTASIFGSKETEERFAQGVTDIVQSEDFTDELSHVIGKPLPTETEDAFVARAKAKMTILLKK</sequence>
<feature type="region of interest" description="Disordered" evidence="1">
    <location>
        <begin position="1"/>
        <end position="24"/>
    </location>
</feature>
<gene>
    <name evidence="2" type="ORF">RW095_02005</name>
</gene>
<evidence type="ECO:0000256" key="1">
    <source>
        <dbReference type="SAM" id="MobiDB-lite"/>
    </source>
</evidence>